<keyword evidence="2" id="KW-1185">Reference proteome</keyword>
<accession>A0A166FSP8</accession>
<protein>
    <submittedName>
        <fullName evidence="1">Uncharacterized protein</fullName>
    </submittedName>
</protein>
<sequence length="153" mass="16367">MQTIRVPAAAHRCIISQARAHVTTSRLSVEKLEDVVVSPPQSSSVSGACSAVLKAIRRLHQVSTQARSGIPAIAFHIHHDQGRPVDVPSGFSFAKIRIRSGLLTAGPVSRAGQNLILCCDNQTPMAFLDMYSGINSTKADVRDCEDGYPDTGT</sequence>
<proteinExistence type="predicted"/>
<gene>
    <name evidence="1" type="ORF">SISSUDRAFT_402415</name>
</gene>
<name>A0A166FSP8_9AGAM</name>
<organism evidence="1 2">
    <name type="scientific">Sistotremastrum suecicum HHB10207 ss-3</name>
    <dbReference type="NCBI Taxonomy" id="1314776"/>
    <lineage>
        <taxon>Eukaryota</taxon>
        <taxon>Fungi</taxon>
        <taxon>Dikarya</taxon>
        <taxon>Basidiomycota</taxon>
        <taxon>Agaricomycotina</taxon>
        <taxon>Agaricomycetes</taxon>
        <taxon>Sistotremastrales</taxon>
        <taxon>Sistotremastraceae</taxon>
        <taxon>Sistotremastrum</taxon>
    </lineage>
</organism>
<dbReference type="AlphaFoldDB" id="A0A166FSP8"/>
<dbReference type="Proteomes" id="UP000076798">
    <property type="component" value="Unassembled WGS sequence"/>
</dbReference>
<dbReference type="EMBL" id="KV428026">
    <property type="protein sequence ID" value="KZT40960.1"/>
    <property type="molecule type" value="Genomic_DNA"/>
</dbReference>
<evidence type="ECO:0000313" key="2">
    <source>
        <dbReference type="Proteomes" id="UP000076798"/>
    </source>
</evidence>
<reference evidence="1 2" key="1">
    <citation type="journal article" date="2016" name="Mol. Biol. Evol.">
        <title>Comparative Genomics of Early-Diverging Mushroom-Forming Fungi Provides Insights into the Origins of Lignocellulose Decay Capabilities.</title>
        <authorList>
            <person name="Nagy L.G."/>
            <person name="Riley R."/>
            <person name="Tritt A."/>
            <person name="Adam C."/>
            <person name="Daum C."/>
            <person name="Floudas D."/>
            <person name="Sun H."/>
            <person name="Yadav J.S."/>
            <person name="Pangilinan J."/>
            <person name="Larsson K.H."/>
            <person name="Matsuura K."/>
            <person name="Barry K."/>
            <person name="Labutti K."/>
            <person name="Kuo R."/>
            <person name="Ohm R.A."/>
            <person name="Bhattacharya S.S."/>
            <person name="Shirouzu T."/>
            <person name="Yoshinaga Y."/>
            <person name="Martin F.M."/>
            <person name="Grigoriev I.V."/>
            <person name="Hibbett D.S."/>
        </authorList>
    </citation>
    <scope>NUCLEOTIDE SEQUENCE [LARGE SCALE GENOMIC DNA]</scope>
    <source>
        <strain evidence="1 2">HHB10207 ss-3</strain>
    </source>
</reference>
<evidence type="ECO:0000313" key="1">
    <source>
        <dbReference type="EMBL" id="KZT40960.1"/>
    </source>
</evidence>